<evidence type="ECO:0000256" key="1">
    <source>
        <dbReference type="ARBA" id="ARBA00044755"/>
    </source>
</evidence>
<dbReference type="InterPro" id="IPR007607">
    <property type="entry name" value="BacA/B"/>
</dbReference>
<dbReference type="Proteomes" id="UP000270673">
    <property type="component" value="Chromosome"/>
</dbReference>
<name>A0A3S9VZ01_9BACT</name>
<dbReference type="PANTHER" id="PTHR35024">
    <property type="entry name" value="HYPOTHETICAL CYTOSOLIC PROTEIN"/>
    <property type="match status" value="1"/>
</dbReference>
<gene>
    <name evidence="2" type="ORF">D8S85_20955</name>
</gene>
<dbReference type="Pfam" id="PF04519">
    <property type="entry name" value="Bactofilin"/>
    <property type="match status" value="1"/>
</dbReference>
<keyword evidence="3" id="KW-1185">Reference proteome</keyword>
<sequence length="125" mass="13931">MFFRKRKKDRNESDEEVQVDAFINLPTKTTITGDLRAERAVRIDCDFKGNVITTERVVISKEGQVEGNVKCSSALISGRVKGNIVALESLTLKVPAHIKGNILTKNIYIEPGVVIDGVYKIIEEK</sequence>
<protein>
    <submittedName>
        <fullName evidence="2">Polymer-forming cytoskeletal protein</fullName>
    </submittedName>
</protein>
<dbReference type="RefSeq" id="WP_106624193.1">
    <property type="nucleotide sequence ID" value="NZ_CP032819.1"/>
</dbReference>
<evidence type="ECO:0000313" key="3">
    <source>
        <dbReference type="Proteomes" id="UP000270673"/>
    </source>
</evidence>
<dbReference type="EMBL" id="CP032819">
    <property type="protein sequence ID" value="AZS31770.1"/>
    <property type="molecule type" value="Genomic_DNA"/>
</dbReference>
<accession>A0A3S9VZ01</accession>
<reference evidence="2 3" key="1">
    <citation type="submission" date="2018-10" db="EMBL/GenBank/DDBJ databases">
        <title>Butyricimonas faecalis sp. nov., isolated from human faeces and emended description of the genus Butyricimonas.</title>
        <authorList>
            <person name="Le Roy T."/>
            <person name="Van der Smissen P."/>
            <person name="Paquot A."/>
            <person name="Delzenne N."/>
            <person name="Muccioli G."/>
            <person name="Collet J.-F."/>
            <person name="Cani P.D."/>
        </authorList>
    </citation>
    <scope>NUCLEOTIDE SEQUENCE [LARGE SCALE GENOMIC DNA]</scope>
    <source>
        <strain evidence="2 3">H184</strain>
    </source>
</reference>
<evidence type="ECO:0000313" key="2">
    <source>
        <dbReference type="EMBL" id="AZS31770.1"/>
    </source>
</evidence>
<organism evidence="2 3">
    <name type="scientific">Butyricimonas faecalis</name>
    <dbReference type="NCBI Taxonomy" id="2093856"/>
    <lineage>
        <taxon>Bacteria</taxon>
        <taxon>Pseudomonadati</taxon>
        <taxon>Bacteroidota</taxon>
        <taxon>Bacteroidia</taxon>
        <taxon>Bacteroidales</taxon>
        <taxon>Odoribacteraceae</taxon>
        <taxon>Butyricimonas</taxon>
    </lineage>
</organism>
<dbReference type="OrthoDB" id="1097659at2"/>
<proteinExistence type="inferred from homology"/>
<dbReference type="KEGG" id="buy:D8S85_20955"/>
<dbReference type="PANTHER" id="PTHR35024:SF4">
    <property type="entry name" value="POLYMER-FORMING CYTOSKELETAL PROTEIN"/>
    <property type="match status" value="1"/>
</dbReference>
<comment type="similarity">
    <text evidence="1">Belongs to the bactofilin family.</text>
</comment>
<dbReference type="AlphaFoldDB" id="A0A3S9VZ01"/>